<feature type="domain" description="NADH:quinone oxidoreductase/Mrp antiporter transmembrane" evidence="4">
    <location>
        <begin position="112"/>
        <end position="403"/>
    </location>
</feature>
<evidence type="ECO:0000313" key="5">
    <source>
        <dbReference type="EMBL" id="HIX20426.1"/>
    </source>
</evidence>
<dbReference type="Pfam" id="PF00361">
    <property type="entry name" value="Proton_antipo_M"/>
    <property type="match status" value="1"/>
</dbReference>
<dbReference type="PANTHER" id="PTHR43507">
    <property type="entry name" value="NADH-UBIQUINONE OXIDOREDUCTASE CHAIN 4"/>
    <property type="match status" value="1"/>
</dbReference>
<reference evidence="5" key="2">
    <citation type="submission" date="2021-04" db="EMBL/GenBank/DDBJ databases">
        <authorList>
            <person name="Gilroy R."/>
        </authorList>
    </citation>
    <scope>NUCLEOTIDE SEQUENCE</scope>
    <source>
        <strain evidence="5">14975</strain>
    </source>
</reference>
<reference evidence="5" key="1">
    <citation type="journal article" date="2021" name="PeerJ">
        <title>Extensive microbial diversity within the chicken gut microbiome revealed by metagenomics and culture.</title>
        <authorList>
            <person name="Gilroy R."/>
            <person name="Ravi A."/>
            <person name="Getino M."/>
            <person name="Pursley I."/>
            <person name="Horton D.L."/>
            <person name="Alikhan N.F."/>
            <person name="Baker D."/>
            <person name="Gharbi K."/>
            <person name="Hall N."/>
            <person name="Watson M."/>
            <person name="Adriaenssens E.M."/>
            <person name="Foster-Nyarko E."/>
            <person name="Jarju S."/>
            <person name="Secka A."/>
            <person name="Antonio M."/>
            <person name="Oren A."/>
            <person name="Chaudhuri R.R."/>
            <person name="La Ragione R."/>
            <person name="Hildebrand F."/>
            <person name="Pallen M.J."/>
        </authorList>
    </citation>
    <scope>NUCLEOTIDE SEQUENCE</scope>
    <source>
        <strain evidence="5">14975</strain>
    </source>
</reference>
<dbReference type="EMBL" id="DXFQ01000139">
    <property type="protein sequence ID" value="HIX20426.1"/>
    <property type="molecule type" value="Genomic_DNA"/>
</dbReference>
<evidence type="ECO:0000313" key="6">
    <source>
        <dbReference type="Proteomes" id="UP000823964"/>
    </source>
</evidence>
<feature type="transmembrane region" description="Helical" evidence="3">
    <location>
        <begin position="65"/>
        <end position="83"/>
    </location>
</feature>
<accession>A0A9D1VC53</accession>
<dbReference type="Proteomes" id="UP000823964">
    <property type="component" value="Unassembled WGS sequence"/>
</dbReference>
<protein>
    <recommendedName>
        <fullName evidence="4">NADH:quinone oxidoreductase/Mrp antiporter transmembrane domain-containing protein</fullName>
    </recommendedName>
</protein>
<comment type="caution">
    <text evidence="5">The sequence shown here is derived from an EMBL/GenBank/DDBJ whole genome shotgun (WGS) entry which is preliminary data.</text>
</comment>
<evidence type="ECO:0000256" key="3">
    <source>
        <dbReference type="SAM" id="Phobius"/>
    </source>
</evidence>
<feature type="transmembrane region" description="Helical" evidence="3">
    <location>
        <begin position="368"/>
        <end position="389"/>
    </location>
</feature>
<feature type="transmembrane region" description="Helical" evidence="3">
    <location>
        <begin position="244"/>
        <end position="264"/>
    </location>
</feature>
<feature type="transmembrane region" description="Helical" evidence="3">
    <location>
        <begin position="323"/>
        <end position="347"/>
    </location>
</feature>
<feature type="transmembrane region" description="Helical" evidence="3">
    <location>
        <begin position="430"/>
        <end position="449"/>
    </location>
</feature>
<dbReference type="PANTHER" id="PTHR43507:SF4">
    <property type="entry name" value="PROTON-TRANSLOCATING NADH-QUINONE OXIDOREDUCTASE, CHAIN M"/>
    <property type="match status" value="1"/>
</dbReference>
<keyword evidence="3" id="KW-0472">Membrane</keyword>
<dbReference type="GO" id="GO:0015990">
    <property type="term" value="P:electron transport coupled proton transport"/>
    <property type="evidence" value="ECO:0007669"/>
    <property type="project" value="TreeGrafter"/>
</dbReference>
<dbReference type="GO" id="GO:0003954">
    <property type="term" value="F:NADH dehydrogenase activity"/>
    <property type="evidence" value="ECO:0007669"/>
    <property type="project" value="TreeGrafter"/>
</dbReference>
<gene>
    <name evidence="5" type="ORF">H9862_07490</name>
</gene>
<evidence type="ECO:0000256" key="1">
    <source>
        <dbReference type="ARBA" id="ARBA00004127"/>
    </source>
</evidence>
<dbReference type="InterPro" id="IPR003918">
    <property type="entry name" value="NADH_UbQ_OxRdtase"/>
</dbReference>
<comment type="subcellular location">
    <subcellularLocation>
        <location evidence="1">Endomembrane system</location>
        <topology evidence="1">Multi-pass membrane protein</topology>
    </subcellularLocation>
    <subcellularLocation>
        <location evidence="2">Membrane</location>
        <topology evidence="2">Multi-pass membrane protein</topology>
    </subcellularLocation>
</comment>
<name>A0A9D1VC53_9BACT</name>
<dbReference type="PRINTS" id="PR01437">
    <property type="entry name" value="NUOXDRDTASE4"/>
</dbReference>
<keyword evidence="2 3" id="KW-0812">Transmembrane</keyword>
<dbReference type="GO" id="GO:0012505">
    <property type="term" value="C:endomembrane system"/>
    <property type="evidence" value="ECO:0007669"/>
    <property type="project" value="UniProtKB-SubCell"/>
</dbReference>
<dbReference type="GO" id="GO:0042773">
    <property type="term" value="P:ATP synthesis coupled electron transport"/>
    <property type="evidence" value="ECO:0007669"/>
    <property type="project" value="InterPro"/>
</dbReference>
<dbReference type="AlphaFoldDB" id="A0A9D1VC53"/>
<dbReference type="GO" id="GO:0008137">
    <property type="term" value="F:NADH dehydrogenase (ubiquinone) activity"/>
    <property type="evidence" value="ECO:0007669"/>
    <property type="project" value="InterPro"/>
</dbReference>
<proteinExistence type="predicted"/>
<dbReference type="GO" id="GO:0048039">
    <property type="term" value="F:ubiquinone binding"/>
    <property type="evidence" value="ECO:0007669"/>
    <property type="project" value="TreeGrafter"/>
</dbReference>
<feature type="transmembrane region" description="Helical" evidence="3">
    <location>
        <begin position="270"/>
        <end position="287"/>
    </location>
</feature>
<dbReference type="GO" id="GO:0016020">
    <property type="term" value="C:membrane"/>
    <property type="evidence" value="ECO:0007669"/>
    <property type="project" value="UniProtKB-SubCell"/>
</dbReference>
<evidence type="ECO:0000259" key="4">
    <source>
        <dbReference type="Pfam" id="PF00361"/>
    </source>
</evidence>
<dbReference type="InterPro" id="IPR001750">
    <property type="entry name" value="ND/Mrp_TM"/>
</dbReference>
<feature type="transmembrane region" description="Helical" evidence="3">
    <location>
        <begin position="149"/>
        <end position="175"/>
    </location>
</feature>
<feature type="transmembrane region" description="Helical" evidence="3">
    <location>
        <begin position="470"/>
        <end position="491"/>
    </location>
</feature>
<evidence type="ECO:0000256" key="2">
    <source>
        <dbReference type="RuleBase" id="RU000320"/>
    </source>
</evidence>
<feature type="transmembrane region" description="Helical" evidence="3">
    <location>
        <begin position="299"/>
        <end position="317"/>
    </location>
</feature>
<keyword evidence="3" id="KW-1133">Transmembrane helix</keyword>
<feature type="transmembrane region" description="Helical" evidence="3">
    <location>
        <begin position="195"/>
        <end position="218"/>
    </location>
</feature>
<feature type="transmembrane region" description="Helical" evidence="3">
    <location>
        <begin position="118"/>
        <end position="137"/>
    </location>
</feature>
<organism evidence="5 6">
    <name type="scientific">Candidatus Akkermansia intestinigallinarum</name>
    <dbReference type="NCBI Taxonomy" id="2838431"/>
    <lineage>
        <taxon>Bacteria</taxon>
        <taxon>Pseudomonadati</taxon>
        <taxon>Verrucomicrobiota</taxon>
        <taxon>Verrucomicrobiia</taxon>
        <taxon>Verrucomicrobiales</taxon>
        <taxon>Akkermansiaceae</taxon>
        <taxon>Akkermansia</taxon>
    </lineage>
</organism>
<sequence>MLTLIVAVPLTAAALIGLLKTPGKPTAIIAAALMLILTACAVFGCCSCCCGTECSAANLSLNLPLSKIMLVLTALVTFGATLGLKAPNKDADRSWAISALLISAGAAGAFMSDSLISFYAFHELALIPTFVMIGYYGRGDRRTIAWTTTIYLGLASMVLLAGILMLCISLQAWTFSGIRAAVETLALGGLANFSGAYLSAVGLILIIGFGTLVSLFPFHTWAAPAYASAPTPVAMMHAGVLKKFGLYGLFTLVWALGPVSDAYFGDWMNLLLVLLLGNILWVGYVTVSRTRLDDMLGNSSVMHMGYLFLALVVFINSGARSELAFNGAALLMLAHGLSIAMLFLLTGQIESQTRTLELDSMGGLAQKLPKLGFLFGLAGLASIGLPLLANFPGEFTIFVSCFDGWQPGSNAVEGGVLGSIASWFGGLGPVQLTLIFALWGLVISAIYMLRAFRRIFTGDVRLASERATKLSCSDILSASFLALFIVLFGVFPCVYLI</sequence>